<accession>A0ABS2K9R6</accession>
<gene>
    <name evidence="3" type="ORF">ISP19_19205</name>
</gene>
<feature type="compositionally biased region" description="Low complexity" evidence="1">
    <location>
        <begin position="64"/>
        <end position="83"/>
    </location>
</feature>
<feature type="region of interest" description="Disordered" evidence="1">
    <location>
        <begin position="46"/>
        <end position="136"/>
    </location>
</feature>
<feature type="compositionally biased region" description="Gly residues" evidence="1">
    <location>
        <begin position="84"/>
        <end position="113"/>
    </location>
</feature>
<feature type="signal peptide" evidence="2">
    <location>
        <begin position="1"/>
        <end position="23"/>
    </location>
</feature>
<evidence type="ECO:0000313" key="3">
    <source>
        <dbReference type="EMBL" id="MBM7127510.1"/>
    </source>
</evidence>
<feature type="compositionally biased region" description="Basic and acidic residues" evidence="1">
    <location>
        <begin position="46"/>
        <end position="63"/>
    </location>
</feature>
<keyword evidence="2" id="KW-0732">Signal</keyword>
<protein>
    <submittedName>
        <fullName evidence="3">Uncharacterized protein</fullName>
    </submittedName>
</protein>
<keyword evidence="4" id="KW-1185">Reference proteome</keyword>
<dbReference type="Proteomes" id="UP001430149">
    <property type="component" value="Unassembled WGS sequence"/>
</dbReference>
<evidence type="ECO:0000313" key="4">
    <source>
        <dbReference type="Proteomes" id="UP001430149"/>
    </source>
</evidence>
<dbReference type="RefSeq" id="WP_204684031.1">
    <property type="nucleotide sequence ID" value="NZ_BSNR01000014.1"/>
</dbReference>
<proteinExistence type="predicted"/>
<reference evidence="3" key="1">
    <citation type="submission" date="2020-10" db="EMBL/GenBank/DDBJ databases">
        <title>Phylogeny of dyella-like bacteria.</title>
        <authorList>
            <person name="Fu J."/>
        </authorList>
    </citation>
    <scope>NUCLEOTIDE SEQUENCE</scope>
    <source>
        <strain evidence="3">DHOC52</strain>
    </source>
</reference>
<organism evidence="3 4">
    <name type="scientific">Dyella flava</name>
    <dbReference type="NCBI Taxonomy" id="1920170"/>
    <lineage>
        <taxon>Bacteria</taxon>
        <taxon>Pseudomonadati</taxon>
        <taxon>Pseudomonadota</taxon>
        <taxon>Gammaproteobacteria</taxon>
        <taxon>Lysobacterales</taxon>
        <taxon>Rhodanobacteraceae</taxon>
        <taxon>Dyella</taxon>
    </lineage>
</organism>
<feature type="chain" id="PRO_5045210737" evidence="2">
    <location>
        <begin position="24"/>
        <end position="237"/>
    </location>
</feature>
<evidence type="ECO:0000256" key="1">
    <source>
        <dbReference type="SAM" id="MobiDB-lite"/>
    </source>
</evidence>
<name>A0ABS2K9R6_9GAMM</name>
<comment type="caution">
    <text evidence="3">The sequence shown here is derived from an EMBL/GenBank/DDBJ whole genome shotgun (WGS) entry which is preliminary data.</text>
</comment>
<evidence type="ECO:0000256" key="2">
    <source>
        <dbReference type="SAM" id="SignalP"/>
    </source>
</evidence>
<dbReference type="EMBL" id="JADIKE010000039">
    <property type="protein sequence ID" value="MBM7127510.1"/>
    <property type="molecule type" value="Genomic_DNA"/>
</dbReference>
<sequence>MKLPRSSFLLLAAGVLLASQAIAQNQPPNPDFTGIWQLNDKASDSAEDITRRLHAEKRREEAPSSRPASASSSGSPASSSNSSGGRGGGHGMGGGGMGGGGMGGGGRHGGGGHDSQDLLSSKTAPKKDPTPPLFSDDALLNVQQTEKGVQVDYNNTDRLDTKFDGVTRQSLSGSAQVQTQLSPDGMHVSMQFEDGTRLDQTWVRSPDGHHLTVTETWTTTEVEMPIVFKRSYDRLDL</sequence>